<dbReference type="GO" id="GO:0005886">
    <property type="term" value="C:plasma membrane"/>
    <property type="evidence" value="ECO:0007669"/>
    <property type="project" value="UniProtKB-SubCell"/>
</dbReference>
<dbReference type="Gene3D" id="1.10.510.10">
    <property type="entry name" value="Transferase(Phosphotransferase) domain 1"/>
    <property type="match status" value="1"/>
</dbReference>
<keyword evidence="11" id="KW-0677">Repeat</keyword>
<comment type="subcellular location">
    <subcellularLocation>
        <location evidence="1">Cell membrane</location>
        <topology evidence="1">Single-pass membrane protein</topology>
    </subcellularLocation>
</comment>
<dbReference type="AlphaFoldDB" id="A0A4U6W8R3"/>
<dbReference type="Gene3D" id="3.80.10.10">
    <property type="entry name" value="Ribonuclease Inhibitor"/>
    <property type="match status" value="3"/>
</dbReference>
<dbReference type="PANTHER" id="PTHR48056">
    <property type="entry name" value="LRR RECEPTOR-LIKE SERINE/THREONINE-PROTEIN KINASE-RELATED"/>
    <property type="match status" value="1"/>
</dbReference>
<keyword evidence="15 22" id="KW-1133">Transmembrane helix</keyword>
<evidence type="ECO:0000256" key="2">
    <source>
        <dbReference type="ARBA" id="ARBA00008684"/>
    </source>
</evidence>
<evidence type="ECO:0000256" key="14">
    <source>
        <dbReference type="ARBA" id="ARBA00022840"/>
    </source>
</evidence>
<organism evidence="25 26">
    <name type="scientific">Setaria viridis</name>
    <name type="common">Green bristlegrass</name>
    <name type="synonym">Setaria italica subsp. viridis</name>
    <dbReference type="NCBI Taxonomy" id="4556"/>
    <lineage>
        <taxon>Eukaryota</taxon>
        <taxon>Viridiplantae</taxon>
        <taxon>Streptophyta</taxon>
        <taxon>Embryophyta</taxon>
        <taxon>Tracheophyta</taxon>
        <taxon>Spermatophyta</taxon>
        <taxon>Magnoliopsida</taxon>
        <taxon>Liliopsida</taxon>
        <taxon>Poales</taxon>
        <taxon>Poaceae</taxon>
        <taxon>PACMAD clade</taxon>
        <taxon>Panicoideae</taxon>
        <taxon>Panicodae</taxon>
        <taxon>Paniceae</taxon>
        <taxon>Cenchrinae</taxon>
        <taxon>Setaria</taxon>
    </lineage>
</organism>
<dbReference type="GO" id="GO:0005524">
    <property type="term" value="F:ATP binding"/>
    <property type="evidence" value="ECO:0007669"/>
    <property type="project" value="UniProtKB-UniRule"/>
</dbReference>
<dbReference type="InterPro" id="IPR000719">
    <property type="entry name" value="Prot_kinase_dom"/>
</dbReference>
<keyword evidence="12 21" id="KW-0547">Nucleotide-binding</keyword>
<keyword evidence="8" id="KW-0808">Transferase</keyword>
<dbReference type="Gene3D" id="3.30.200.20">
    <property type="entry name" value="Phosphorylase Kinase, domain 1"/>
    <property type="match status" value="1"/>
</dbReference>
<dbReference type="InterPro" id="IPR003591">
    <property type="entry name" value="Leu-rich_rpt_typical-subtyp"/>
</dbReference>
<evidence type="ECO:0000256" key="13">
    <source>
        <dbReference type="ARBA" id="ARBA00022777"/>
    </source>
</evidence>
<evidence type="ECO:0000256" key="8">
    <source>
        <dbReference type="ARBA" id="ARBA00022679"/>
    </source>
</evidence>
<dbReference type="InterPro" id="IPR017441">
    <property type="entry name" value="Protein_kinase_ATP_BS"/>
</dbReference>
<evidence type="ECO:0000256" key="23">
    <source>
        <dbReference type="SAM" id="SignalP"/>
    </source>
</evidence>
<keyword evidence="6" id="KW-0597">Phosphoprotein</keyword>
<dbReference type="InterPro" id="IPR013210">
    <property type="entry name" value="LRR_N_plant-typ"/>
</dbReference>
<evidence type="ECO:0000256" key="15">
    <source>
        <dbReference type="ARBA" id="ARBA00022989"/>
    </source>
</evidence>
<evidence type="ECO:0000256" key="20">
    <source>
        <dbReference type="ARBA" id="ARBA00048679"/>
    </source>
</evidence>
<keyword evidence="17" id="KW-0675">Receptor</keyword>
<dbReference type="Gramene" id="TKW37239">
    <property type="protein sequence ID" value="TKW37239"/>
    <property type="gene ID" value="SEVIR_1G035700v2"/>
</dbReference>
<dbReference type="SUPFAM" id="SSF52058">
    <property type="entry name" value="L domain-like"/>
    <property type="match status" value="2"/>
</dbReference>
<dbReference type="Proteomes" id="UP000298652">
    <property type="component" value="Chromosome 1"/>
</dbReference>
<keyword evidence="14 21" id="KW-0067">ATP-binding</keyword>
<keyword evidence="5" id="KW-0723">Serine/threonine-protein kinase</keyword>
<evidence type="ECO:0000256" key="5">
    <source>
        <dbReference type="ARBA" id="ARBA00022527"/>
    </source>
</evidence>
<evidence type="ECO:0000256" key="16">
    <source>
        <dbReference type="ARBA" id="ARBA00023136"/>
    </source>
</evidence>
<dbReference type="EMBL" id="CM016552">
    <property type="protein sequence ID" value="TKW37239.1"/>
    <property type="molecule type" value="Genomic_DNA"/>
</dbReference>
<evidence type="ECO:0000256" key="22">
    <source>
        <dbReference type="SAM" id="Phobius"/>
    </source>
</evidence>
<accession>A0A4U6W8R3</accession>
<keyword evidence="10 23" id="KW-0732">Signal</keyword>
<keyword evidence="13" id="KW-0418">Kinase</keyword>
<evidence type="ECO:0000256" key="18">
    <source>
        <dbReference type="ARBA" id="ARBA00023180"/>
    </source>
</evidence>
<dbReference type="PANTHER" id="PTHR48056:SF29">
    <property type="entry name" value="RECEPTOR-LIKE PROTEIN KINASE HSL1"/>
    <property type="match status" value="1"/>
</dbReference>
<evidence type="ECO:0000256" key="4">
    <source>
        <dbReference type="ARBA" id="ARBA00022475"/>
    </source>
</evidence>
<evidence type="ECO:0000259" key="24">
    <source>
        <dbReference type="PROSITE" id="PS50011"/>
    </source>
</evidence>
<dbReference type="GO" id="GO:0033612">
    <property type="term" value="F:receptor serine/threonine kinase binding"/>
    <property type="evidence" value="ECO:0007669"/>
    <property type="project" value="TreeGrafter"/>
</dbReference>
<evidence type="ECO:0000256" key="21">
    <source>
        <dbReference type="PROSITE-ProRule" id="PRU10141"/>
    </source>
</evidence>
<dbReference type="EC" id="2.7.11.1" evidence="3"/>
<evidence type="ECO:0000256" key="19">
    <source>
        <dbReference type="ARBA" id="ARBA00047899"/>
    </source>
</evidence>
<evidence type="ECO:0000256" key="7">
    <source>
        <dbReference type="ARBA" id="ARBA00022614"/>
    </source>
</evidence>
<dbReference type="InterPro" id="IPR001245">
    <property type="entry name" value="Ser-Thr/Tyr_kinase_cat_dom"/>
</dbReference>
<evidence type="ECO:0000256" key="17">
    <source>
        <dbReference type="ARBA" id="ARBA00023170"/>
    </source>
</evidence>
<keyword evidence="18" id="KW-0325">Glycoprotein</keyword>
<dbReference type="InterPro" id="IPR050647">
    <property type="entry name" value="Plant_LRR-RLKs"/>
</dbReference>
<keyword evidence="16 22" id="KW-0472">Membrane</keyword>
<dbReference type="SUPFAM" id="SSF56112">
    <property type="entry name" value="Protein kinase-like (PK-like)"/>
    <property type="match status" value="1"/>
</dbReference>
<feature type="binding site" evidence="21">
    <location>
        <position position="722"/>
    </location>
    <ligand>
        <name>ATP</name>
        <dbReference type="ChEBI" id="CHEBI:30616"/>
    </ligand>
</feature>
<dbReference type="CDD" id="cd14066">
    <property type="entry name" value="STKc_IRAK"/>
    <property type="match status" value="1"/>
</dbReference>
<evidence type="ECO:0000256" key="9">
    <source>
        <dbReference type="ARBA" id="ARBA00022692"/>
    </source>
</evidence>
<dbReference type="Pfam" id="PF08263">
    <property type="entry name" value="LRRNT_2"/>
    <property type="match status" value="1"/>
</dbReference>
<feature type="signal peptide" evidence="23">
    <location>
        <begin position="1"/>
        <end position="25"/>
    </location>
</feature>
<dbReference type="FunFam" id="3.80.10.10:FF:000233">
    <property type="entry name" value="Leucine-rich repeat receptor-like protein kinase TDR"/>
    <property type="match status" value="1"/>
</dbReference>
<evidence type="ECO:0000256" key="1">
    <source>
        <dbReference type="ARBA" id="ARBA00004162"/>
    </source>
</evidence>
<comment type="similarity">
    <text evidence="2">Belongs to the protein kinase superfamily. Ser/Thr protein kinase family.</text>
</comment>
<comment type="catalytic activity">
    <reaction evidence="20">
        <text>L-seryl-[protein] + ATP = O-phospho-L-seryl-[protein] + ADP + H(+)</text>
        <dbReference type="Rhea" id="RHEA:17989"/>
        <dbReference type="Rhea" id="RHEA-COMP:9863"/>
        <dbReference type="Rhea" id="RHEA-COMP:11604"/>
        <dbReference type="ChEBI" id="CHEBI:15378"/>
        <dbReference type="ChEBI" id="CHEBI:29999"/>
        <dbReference type="ChEBI" id="CHEBI:30616"/>
        <dbReference type="ChEBI" id="CHEBI:83421"/>
        <dbReference type="ChEBI" id="CHEBI:456216"/>
        <dbReference type="EC" id="2.7.11.1"/>
    </reaction>
</comment>
<keyword evidence="26" id="KW-1185">Reference proteome</keyword>
<gene>
    <name evidence="25" type="ORF">SEVIR_1G035700v2</name>
</gene>
<dbReference type="FunFam" id="3.80.10.10:FF:000041">
    <property type="entry name" value="LRR receptor-like serine/threonine-protein kinase ERECTA"/>
    <property type="match status" value="1"/>
</dbReference>
<evidence type="ECO:0000256" key="3">
    <source>
        <dbReference type="ARBA" id="ARBA00012513"/>
    </source>
</evidence>
<evidence type="ECO:0000256" key="11">
    <source>
        <dbReference type="ARBA" id="ARBA00022737"/>
    </source>
</evidence>
<keyword evidence="4" id="KW-1003">Cell membrane</keyword>
<comment type="catalytic activity">
    <reaction evidence="19">
        <text>L-threonyl-[protein] + ATP = O-phospho-L-threonyl-[protein] + ADP + H(+)</text>
        <dbReference type="Rhea" id="RHEA:46608"/>
        <dbReference type="Rhea" id="RHEA-COMP:11060"/>
        <dbReference type="Rhea" id="RHEA-COMP:11605"/>
        <dbReference type="ChEBI" id="CHEBI:15378"/>
        <dbReference type="ChEBI" id="CHEBI:30013"/>
        <dbReference type="ChEBI" id="CHEBI:30616"/>
        <dbReference type="ChEBI" id="CHEBI:61977"/>
        <dbReference type="ChEBI" id="CHEBI:456216"/>
        <dbReference type="EC" id="2.7.11.1"/>
    </reaction>
</comment>
<keyword evidence="9 22" id="KW-0812">Transmembrane</keyword>
<dbReference type="Pfam" id="PF13855">
    <property type="entry name" value="LRR_8"/>
    <property type="match status" value="3"/>
</dbReference>
<dbReference type="OMA" id="TIATWTN"/>
<proteinExistence type="inferred from homology"/>
<evidence type="ECO:0000256" key="10">
    <source>
        <dbReference type="ARBA" id="ARBA00022729"/>
    </source>
</evidence>
<dbReference type="Pfam" id="PF07714">
    <property type="entry name" value="PK_Tyr_Ser-Thr"/>
    <property type="match status" value="1"/>
</dbReference>
<dbReference type="InterPro" id="IPR032675">
    <property type="entry name" value="LRR_dom_sf"/>
</dbReference>
<dbReference type="FunFam" id="1.10.510.10:FF:000417">
    <property type="entry name" value="Leucine-rich repeat receptor-like protein kinase"/>
    <property type="match status" value="1"/>
</dbReference>
<keyword evidence="7" id="KW-0433">Leucine-rich repeat</keyword>
<dbReference type="SMART" id="SM00369">
    <property type="entry name" value="LRR_TYP"/>
    <property type="match status" value="6"/>
</dbReference>
<evidence type="ECO:0000313" key="26">
    <source>
        <dbReference type="Proteomes" id="UP000298652"/>
    </source>
</evidence>
<dbReference type="PROSITE" id="PS50011">
    <property type="entry name" value="PROTEIN_KINASE_DOM"/>
    <property type="match status" value="1"/>
</dbReference>
<dbReference type="PROSITE" id="PS00108">
    <property type="entry name" value="PROTEIN_KINASE_ST"/>
    <property type="match status" value="1"/>
</dbReference>
<dbReference type="InterPro" id="IPR001611">
    <property type="entry name" value="Leu-rich_rpt"/>
</dbReference>
<reference evidence="25" key="1">
    <citation type="submission" date="2019-03" db="EMBL/GenBank/DDBJ databases">
        <title>WGS assembly of Setaria viridis.</title>
        <authorList>
            <person name="Huang P."/>
            <person name="Jenkins J."/>
            <person name="Grimwood J."/>
            <person name="Barry K."/>
            <person name="Healey A."/>
            <person name="Mamidi S."/>
            <person name="Sreedasyam A."/>
            <person name="Shu S."/>
            <person name="Feldman M."/>
            <person name="Wu J."/>
            <person name="Yu Y."/>
            <person name="Chen C."/>
            <person name="Johnson J."/>
            <person name="Rokhsar D."/>
            <person name="Baxter I."/>
            <person name="Schmutz J."/>
            <person name="Brutnell T."/>
            <person name="Kellogg E."/>
        </authorList>
    </citation>
    <scope>NUCLEOTIDE SEQUENCE [LARGE SCALE GENOMIC DNA]</scope>
</reference>
<dbReference type="InterPro" id="IPR008271">
    <property type="entry name" value="Ser/Thr_kinase_AS"/>
</dbReference>
<evidence type="ECO:0000256" key="6">
    <source>
        <dbReference type="ARBA" id="ARBA00022553"/>
    </source>
</evidence>
<dbReference type="FunFam" id="3.80.10.10:FF:000228">
    <property type="entry name" value="Leucine-rich repeat receptor-like serine/threonine-protein kinase BAM1"/>
    <property type="match status" value="1"/>
</dbReference>
<evidence type="ECO:0000313" key="25">
    <source>
        <dbReference type="EMBL" id="TKW37239.1"/>
    </source>
</evidence>
<dbReference type="InterPro" id="IPR011009">
    <property type="entry name" value="Kinase-like_dom_sf"/>
</dbReference>
<name>A0A4U6W8R3_SETVI</name>
<protein>
    <recommendedName>
        <fullName evidence="3">non-specific serine/threonine protein kinase</fullName>
        <ecNumber evidence="3">2.7.11.1</ecNumber>
    </recommendedName>
</protein>
<evidence type="ECO:0000256" key="12">
    <source>
        <dbReference type="ARBA" id="ARBA00022741"/>
    </source>
</evidence>
<sequence>MPNNCYISFFLSIQLLLSLQPKSYAQSTNQSNDDHQILLGLMKHWGRNSPALSRWSSTSAPHCNWGGVTCTNGAVTRISLSNQSFIKPIPASLCLLKNLTSLDLSYNNFSTSFPIALYNCSNLNYLDLSNNFFVGNLPDDINSLSAQLEHLNLSTNCFTGRIPPSIGWFLRLKSLLLDNNRFDGSYPAEGFGNLSSLQILTLANNLFDPVPVPWEFGKLRNLTYLWLSDMNITGEIPESLSNLTKLEVLDLSENWMQGTIPMWIWQLKKLKYLYLFDNNFTGEIADNITALDLVEIDLSSNKLTGTIPGDFGKLTNLTLLFLYQNQLCGSIPPSIGLLPNLYDIRLFNNMLSGALPSELGKHSPLANFEVGNNNLSGELPEGLCSNRKLYDIVVFNNSFSGKLPESLDGCYLLNNLMMFNNHFTGEFPKSLWSVVTNQLSVVMIQNNNFSGTFPTQLPWNFTQLDISNNRFSGPVPSLAGRMKIFRAANNMLSGEIPWDLTGISQVTDLDLSGNQITGPIPMTIGVLKGLNALNISGNQISGNIPAAFGFMSVLTILDLSSNALSGKIPKDFDKLRLSFLNLSMNQLSGEIPTSLQNETYDLRFNPGLCVSSNSSDHNFQICRARSDFSNVLSRRLITIFSVLASVMFLSSVAGFLILRRQKYRHDHQTWELTPFHALHFTEHGILSGLCEQNRIGSGRSGKVYCVHVMDEAGAGSMVAVKKIWNLQNLDGNLEKDFLAEVKILGEIRHTNVVKLLCCISSSEAKLLVYEYMENSSLDRWLHQREGIRVPAPLDWTTRLQIAIDSARGLCYMHHGCSPAIVHRDVKSANILLDSEFRAKVADFGLAQILLKAGELESVSAMCGTFGYMPPEYGYQRRVNEKIDVYGFGVVLLELTTGKVANGGGAEYCLAQWAWRQYQENGLSVDLLDEEIKDPAYNEDMLAVFTLALICTGGQPSMRPSMKNVLHALLRFDHR</sequence>
<feature type="domain" description="Protein kinase" evidence="24">
    <location>
        <begin position="689"/>
        <end position="969"/>
    </location>
</feature>
<dbReference type="GO" id="GO:0004674">
    <property type="term" value="F:protein serine/threonine kinase activity"/>
    <property type="evidence" value="ECO:0007669"/>
    <property type="project" value="UniProtKB-KW"/>
</dbReference>
<dbReference type="PROSITE" id="PS00107">
    <property type="entry name" value="PROTEIN_KINASE_ATP"/>
    <property type="match status" value="1"/>
</dbReference>
<dbReference type="Pfam" id="PF00560">
    <property type="entry name" value="LRR_1"/>
    <property type="match status" value="4"/>
</dbReference>
<dbReference type="GO" id="GO:0009791">
    <property type="term" value="P:post-embryonic development"/>
    <property type="evidence" value="ECO:0007669"/>
    <property type="project" value="UniProtKB-ARBA"/>
</dbReference>
<feature type="chain" id="PRO_5020226750" description="non-specific serine/threonine protein kinase" evidence="23">
    <location>
        <begin position="26"/>
        <end position="974"/>
    </location>
</feature>
<dbReference type="SMART" id="SM00220">
    <property type="entry name" value="S_TKc"/>
    <property type="match status" value="1"/>
</dbReference>
<feature type="transmembrane region" description="Helical" evidence="22">
    <location>
        <begin position="636"/>
        <end position="658"/>
    </location>
</feature>